<protein>
    <submittedName>
        <fullName evidence="2">Glycosyltransferase family 4 protein</fullName>
    </submittedName>
</protein>
<organism evidence="2 3">
    <name type="scientific">Flavisolibacter ginsenosidimutans</name>
    <dbReference type="NCBI Taxonomy" id="661481"/>
    <lineage>
        <taxon>Bacteria</taxon>
        <taxon>Pseudomonadati</taxon>
        <taxon>Bacteroidota</taxon>
        <taxon>Chitinophagia</taxon>
        <taxon>Chitinophagales</taxon>
        <taxon>Chitinophagaceae</taxon>
        <taxon>Flavisolibacter</taxon>
    </lineage>
</organism>
<dbReference type="PANTHER" id="PTHR12526">
    <property type="entry name" value="GLYCOSYLTRANSFERASE"/>
    <property type="match status" value="1"/>
</dbReference>
<dbReference type="EMBL" id="CP042433">
    <property type="protein sequence ID" value="QEC56655.1"/>
    <property type="molecule type" value="Genomic_DNA"/>
</dbReference>
<keyword evidence="3" id="KW-1185">Reference proteome</keyword>
<dbReference type="KEGG" id="fgg:FSB75_12370"/>
<feature type="domain" description="Glycosyl transferase family 1" evidence="1">
    <location>
        <begin position="180"/>
        <end position="334"/>
    </location>
</feature>
<dbReference type="Gene3D" id="3.40.50.2000">
    <property type="entry name" value="Glycogen Phosphorylase B"/>
    <property type="match status" value="2"/>
</dbReference>
<keyword evidence="2" id="KW-0808">Transferase</keyword>
<dbReference type="AlphaFoldDB" id="A0A5B8UKW4"/>
<name>A0A5B8UKW4_9BACT</name>
<dbReference type="Pfam" id="PF00534">
    <property type="entry name" value="Glycos_transf_1"/>
    <property type="match status" value="1"/>
</dbReference>
<dbReference type="RefSeq" id="WP_146787819.1">
    <property type="nucleotide sequence ID" value="NZ_BAABIO010000003.1"/>
</dbReference>
<dbReference type="InterPro" id="IPR001296">
    <property type="entry name" value="Glyco_trans_1"/>
</dbReference>
<sequence>MKIVSTGYINTAEFSEPLAWLERINFHAGTLEELAKLHEVISIEQINYNGELIHKGVAYHFLNFQKPKLYVPRQLHRHIKRLEPDAVIVHGLHFPFQVMQLRKALGASVKIIVQNHAEKPQKGWRKGLQRLADRCVDGYLFTAKETGKEWVGKGIVANDKKIVEVMEASSVFYSQEAIANKGDASNNFLWVGRLDENKDPLTVVKAFLRFVEVEPSAKLNMIYHEDGLLPQIESLLKKSKIKNAVRLIGKVPHAALEKYFREANFIVSGSHYEGSGIAVCEAMSCGCIPVLTNIASFRKMTGHGKCGLLYEAGNAEALFETLRKSMTLNKEREREKVLRQFNSELSFKAIAAKINETLLSFNV</sequence>
<dbReference type="SUPFAM" id="SSF53756">
    <property type="entry name" value="UDP-Glycosyltransferase/glycogen phosphorylase"/>
    <property type="match status" value="1"/>
</dbReference>
<dbReference type="CDD" id="cd03801">
    <property type="entry name" value="GT4_PimA-like"/>
    <property type="match status" value="1"/>
</dbReference>
<evidence type="ECO:0000313" key="3">
    <source>
        <dbReference type="Proteomes" id="UP000321204"/>
    </source>
</evidence>
<reference evidence="2 3" key="1">
    <citation type="journal article" date="2015" name="Int. J. Syst. Evol. Microbiol.">
        <title>Flavisolibacter ginsenosidimutans sp. nov., with ginsenoside-converting activity isolated from soil used for cultivating ginseng.</title>
        <authorList>
            <person name="Zhao Y."/>
            <person name="Liu Q."/>
            <person name="Kang M.S."/>
            <person name="Jin F."/>
            <person name="Yu H."/>
            <person name="Im W.T."/>
        </authorList>
    </citation>
    <scope>NUCLEOTIDE SEQUENCE [LARGE SCALE GENOMIC DNA]</scope>
    <source>
        <strain evidence="2 3">Gsoil 636</strain>
    </source>
</reference>
<dbReference type="PANTHER" id="PTHR12526:SF630">
    <property type="entry name" value="GLYCOSYLTRANSFERASE"/>
    <property type="match status" value="1"/>
</dbReference>
<dbReference type="Proteomes" id="UP000321204">
    <property type="component" value="Chromosome"/>
</dbReference>
<accession>A0A5B8UKW4</accession>
<evidence type="ECO:0000313" key="2">
    <source>
        <dbReference type="EMBL" id="QEC56655.1"/>
    </source>
</evidence>
<evidence type="ECO:0000259" key="1">
    <source>
        <dbReference type="Pfam" id="PF00534"/>
    </source>
</evidence>
<gene>
    <name evidence="2" type="ORF">FSB75_12370</name>
</gene>
<proteinExistence type="predicted"/>
<dbReference type="GO" id="GO:0016757">
    <property type="term" value="F:glycosyltransferase activity"/>
    <property type="evidence" value="ECO:0007669"/>
    <property type="project" value="InterPro"/>
</dbReference>
<dbReference type="OrthoDB" id="9811239at2"/>